<reference evidence="1 2" key="1">
    <citation type="journal article" date="2021" name="Nat. Plants">
        <title>The Taxus genome provides insights into paclitaxel biosynthesis.</title>
        <authorList>
            <person name="Xiong X."/>
            <person name="Gou J."/>
            <person name="Liao Q."/>
            <person name="Li Y."/>
            <person name="Zhou Q."/>
            <person name="Bi G."/>
            <person name="Li C."/>
            <person name="Du R."/>
            <person name="Wang X."/>
            <person name="Sun T."/>
            <person name="Guo L."/>
            <person name="Liang H."/>
            <person name="Lu P."/>
            <person name="Wu Y."/>
            <person name="Zhang Z."/>
            <person name="Ro D.K."/>
            <person name="Shang Y."/>
            <person name="Huang S."/>
            <person name="Yan J."/>
        </authorList>
    </citation>
    <scope>NUCLEOTIDE SEQUENCE [LARGE SCALE GENOMIC DNA]</scope>
    <source>
        <strain evidence="1">Ta-2019</strain>
    </source>
</reference>
<gene>
    <name evidence="1" type="ORF">KI387_018900</name>
</gene>
<dbReference type="EMBL" id="JAHRHJ020000004">
    <property type="protein sequence ID" value="KAH9317131.1"/>
    <property type="molecule type" value="Genomic_DNA"/>
</dbReference>
<accession>A0AA38G6L4</accession>
<sequence length="67" mass="7145">VVVGNTTKSRTTEAMVTRLSHHQILERHPTGAGGYFSDAVGDHAGVTYRFRGTSYHITGPDSDVTGA</sequence>
<keyword evidence="2" id="KW-1185">Reference proteome</keyword>
<feature type="non-terminal residue" evidence="1">
    <location>
        <position position="67"/>
    </location>
</feature>
<name>A0AA38G6L4_TAXCH</name>
<dbReference type="Proteomes" id="UP000824469">
    <property type="component" value="Unassembled WGS sequence"/>
</dbReference>
<evidence type="ECO:0000313" key="1">
    <source>
        <dbReference type="EMBL" id="KAH9317131.1"/>
    </source>
</evidence>
<evidence type="ECO:0000313" key="2">
    <source>
        <dbReference type="Proteomes" id="UP000824469"/>
    </source>
</evidence>
<proteinExistence type="predicted"/>
<feature type="non-terminal residue" evidence="1">
    <location>
        <position position="1"/>
    </location>
</feature>
<protein>
    <submittedName>
        <fullName evidence="1">Uncharacterized protein</fullName>
    </submittedName>
</protein>
<dbReference type="AlphaFoldDB" id="A0AA38G6L4"/>
<organism evidence="1 2">
    <name type="scientific">Taxus chinensis</name>
    <name type="common">Chinese yew</name>
    <name type="synonym">Taxus wallichiana var. chinensis</name>
    <dbReference type="NCBI Taxonomy" id="29808"/>
    <lineage>
        <taxon>Eukaryota</taxon>
        <taxon>Viridiplantae</taxon>
        <taxon>Streptophyta</taxon>
        <taxon>Embryophyta</taxon>
        <taxon>Tracheophyta</taxon>
        <taxon>Spermatophyta</taxon>
        <taxon>Pinopsida</taxon>
        <taxon>Pinidae</taxon>
        <taxon>Conifers II</taxon>
        <taxon>Cupressales</taxon>
        <taxon>Taxaceae</taxon>
        <taxon>Taxus</taxon>
    </lineage>
</organism>
<comment type="caution">
    <text evidence="1">The sequence shown here is derived from an EMBL/GenBank/DDBJ whole genome shotgun (WGS) entry which is preliminary data.</text>
</comment>